<dbReference type="AlphaFoldDB" id="A0AAV4RXR9"/>
<protein>
    <submittedName>
        <fullName evidence="1">Uncharacterized protein</fullName>
    </submittedName>
</protein>
<keyword evidence="2" id="KW-1185">Reference proteome</keyword>
<dbReference type="Proteomes" id="UP001054945">
    <property type="component" value="Unassembled WGS sequence"/>
</dbReference>
<organism evidence="1 2">
    <name type="scientific">Caerostris extrusa</name>
    <name type="common">Bark spider</name>
    <name type="synonym">Caerostris bankana</name>
    <dbReference type="NCBI Taxonomy" id="172846"/>
    <lineage>
        <taxon>Eukaryota</taxon>
        <taxon>Metazoa</taxon>
        <taxon>Ecdysozoa</taxon>
        <taxon>Arthropoda</taxon>
        <taxon>Chelicerata</taxon>
        <taxon>Arachnida</taxon>
        <taxon>Araneae</taxon>
        <taxon>Araneomorphae</taxon>
        <taxon>Entelegynae</taxon>
        <taxon>Araneoidea</taxon>
        <taxon>Araneidae</taxon>
        <taxon>Caerostris</taxon>
    </lineage>
</organism>
<accession>A0AAV4RXR9</accession>
<evidence type="ECO:0000313" key="1">
    <source>
        <dbReference type="EMBL" id="GIY26182.1"/>
    </source>
</evidence>
<comment type="caution">
    <text evidence="1">The sequence shown here is derived from an EMBL/GenBank/DDBJ whole genome shotgun (WGS) entry which is preliminary data.</text>
</comment>
<proteinExistence type="predicted"/>
<gene>
    <name evidence="1" type="ORF">CEXT_409381</name>
</gene>
<name>A0AAV4RXR9_CAEEX</name>
<evidence type="ECO:0000313" key="2">
    <source>
        <dbReference type="Proteomes" id="UP001054945"/>
    </source>
</evidence>
<dbReference type="EMBL" id="BPLR01008640">
    <property type="protein sequence ID" value="GIY26182.1"/>
    <property type="molecule type" value="Genomic_DNA"/>
</dbReference>
<reference evidence="1 2" key="1">
    <citation type="submission" date="2021-06" db="EMBL/GenBank/DDBJ databases">
        <title>Caerostris extrusa draft genome.</title>
        <authorList>
            <person name="Kono N."/>
            <person name="Arakawa K."/>
        </authorList>
    </citation>
    <scope>NUCLEOTIDE SEQUENCE [LARGE SCALE GENOMIC DNA]</scope>
</reference>
<sequence>MRLLFTHFCLLAQDILFPSQNEGWWRKRLSVGDVMFGEPYLKNLTWGGSLGSMGSNRSMPKAKSQGVGLRATNPPRKPYLETVMVLFYFLSHRYPPCIGSLEWVG</sequence>